<feature type="active site" evidence="9">
    <location>
        <position position="153"/>
    </location>
</feature>
<dbReference type="HAMAP" id="MF_00161">
    <property type="entry name" value="LspA"/>
    <property type="match status" value="1"/>
</dbReference>
<keyword evidence="6 9" id="KW-0378">Hydrolase</keyword>
<organism evidence="12 13">
    <name type="scientific">Arachidicoccus rhizosphaerae</name>
    <dbReference type="NCBI Taxonomy" id="551991"/>
    <lineage>
        <taxon>Bacteria</taxon>
        <taxon>Pseudomonadati</taxon>
        <taxon>Bacteroidota</taxon>
        <taxon>Chitinophagia</taxon>
        <taxon>Chitinophagales</taxon>
        <taxon>Chitinophagaceae</taxon>
        <taxon>Arachidicoccus</taxon>
    </lineage>
</organism>
<dbReference type="STRING" id="551991.SAMN05192529_10840"/>
<keyword evidence="2 9" id="KW-1003">Cell membrane</keyword>
<evidence type="ECO:0000256" key="8">
    <source>
        <dbReference type="ARBA" id="ARBA00023136"/>
    </source>
</evidence>
<comment type="similarity">
    <text evidence="1 9 10">Belongs to the peptidase A8 family.</text>
</comment>
<dbReference type="EMBL" id="FNQY01000008">
    <property type="protein sequence ID" value="SEA10086.1"/>
    <property type="molecule type" value="Genomic_DNA"/>
</dbReference>
<feature type="compositionally biased region" description="Polar residues" evidence="11">
    <location>
        <begin position="229"/>
        <end position="244"/>
    </location>
</feature>
<dbReference type="InterPro" id="IPR001872">
    <property type="entry name" value="Peptidase_A8"/>
</dbReference>
<evidence type="ECO:0000256" key="5">
    <source>
        <dbReference type="ARBA" id="ARBA00022750"/>
    </source>
</evidence>
<keyword evidence="3 9" id="KW-0645">Protease</keyword>
<dbReference type="OrthoDB" id="9810259at2"/>
<evidence type="ECO:0000256" key="11">
    <source>
        <dbReference type="SAM" id="MobiDB-lite"/>
    </source>
</evidence>
<comment type="subcellular location">
    <subcellularLocation>
        <location evidence="9">Cell membrane</location>
        <topology evidence="9">Multi-pass membrane protein</topology>
    </subcellularLocation>
</comment>
<dbReference type="AlphaFoldDB" id="A0A1H3YEY7"/>
<evidence type="ECO:0000256" key="4">
    <source>
        <dbReference type="ARBA" id="ARBA00022692"/>
    </source>
</evidence>
<evidence type="ECO:0000256" key="2">
    <source>
        <dbReference type="ARBA" id="ARBA00022475"/>
    </source>
</evidence>
<evidence type="ECO:0000313" key="12">
    <source>
        <dbReference type="EMBL" id="SEA10086.1"/>
    </source>
</evidence>
<dbReference type="Pfam" id="PF01252">
    <property type="entry name" value="Peptidase_A8"/>
    <property type="match status" value="1"/>
</dbReference>
<feature type="transmembrane region" description="Helical" evidence="9">
    <location>
        <begin position="98"/>
        <end position="122"/>
    </location>
</feature>
<comment type="function">
    <text evidence="9">This protein specifically catalyzes the removal of signal peptides from prolipoproteins.</text>
</comment>
<evidence type="ECO:0000256" key="3">
    <source>
        <dbReference type="ARBA" id="ARBA00022670"/>
    </source>
</evidence>
<dbReference type="GO" id="GO:0006508">
    <property type="term" value="P:proteolysis"/>
    <property type="evidence" value="ECO:0007669"/>
    <property type="project" value="UniProtKB-KW"/>
</dbReference>
<keyword evidence="13" id="KW-1185">Reference proteome</keyword>
<name>A0A1H3YEY7_9BACT</name>
<proteinExistence type="inferred from homology"/>
<evidence type="ECO:0000313" key="13">
    <source>
        <dbReference type="Proteomes" id="UP000199041"/>
    </source>
</evidence>
<protein>
    <recommendedName>
        <fullName evidence="9">Lipoprotein signal peptidase</fullName>
        <ecNumber evidence="9">3.4.23.36</ecNumber>
    </recommendedName>
    <alternativeName>
        <fullName evidence="9">Prolipoprotein signal peptidase</fullName>
    </alternativeName>
    <alternativeName>
        <fullName evidence="9">Signal peptidase II</fullName>
        <shortName evidence="9">SPase II</shortName>
    </alternativeName>
</protein>
<evidence type="ECO:0000256" key="1">
    <source>
        <dbReference type="ARBA" id="ARBA00006139"/>
    </source>
</evidence>
<feature type="transmembrane region" description="Helical" evidence="9">
    <location>
        <begin position="66"/>
        <end position="86"/>
    </location>
</feature>
<comment type="caution">
    <text evidence="9">Lacks conserved residue(s) required for the propagation of feature annotation.</text>
</comment>
<evidence type="ECO:0000256" key="6">
    <source>
        <dbReference type="ARBA" id="ARBA00022801"/>
    </source>
</evidence>
<comment type="catalytic activity">
    <reaction evidence="9">
        <text>Release of signal peptides from bacterial membrane prolipoproteins. Hydrolyzes -Xaa-Yaa-Zaa-|-(S,diacylglyceryl)Cys-, in which Xaa is hydrophobic (preferably Leu), and Yaa (Ala or Ser) and Zaa (Gly or Ala) have small, neutral side chains.</text>
        <dbReference type="EC" id="3.4.23.36"/>
    </reaction>
</comment>
<feature type="region of interest" description="Disordered" evidence="11">
    <location>
        <begin position="211"/>
        <end position="255"/>
    </location>
</feature>
<accession>A0A1H3YEY7</accession>
<feature type="compositionally biased region" description="Basic and acidic residues" evidence="11">
    <location>
        <begin position="211"/>
        <end position="227"/>
    </location>
</feature>
<reference evidence="12 13" key="1">
    <citation type="submission" date="2016-10" db="EMBL/GenBank/DDBJ databases">
        <authorList>
            <person name="de Groot N.N."/>
        </authorList>
    </citation>
    <scope>NUCLEOTIDE SEQUENCE [LARGE SCALE GENOMIC DNA]</scope>
    <source>
        <strain evidence="12 13">Vu-144</strain>
    </source>
</reference>
<feature type="active site" evidence="9">
    <location>
        <position position="187"/>
    </location>
</feature>
<keyword evidence="4 9" id="KW-0812">Transmembrane</keyword>
<sequence>MKSSTIKGKHIAGLIILLLLIDQAFKIYIKTNYYLGEEHKILGDWFRLHFVENEGMAWGLQFGGSFGKIALTLFRLVAVIWGTFYIRNLIRKKAHKGFIICVSLIYAGAAGNLIDSMFYGLIFNASHLGSHHVAHLFPAHGGYAAFLHGRVVDMLYFPMIDTVLPNWVPFWGGKEFTFFDPVFNLADFYISFSFFMLLIFQRRFFPDSSKKDKTAEQKEAPVAHDSEPLQPSLNMEQEQDNPSENPGAIKINSLG</sequence>
<dbReference type="PANTHER" id="PTHR33695">
    <property type="entry name" value="LIPOPROTEIN SIGNAL PEPTIDASE"/>
    <property type="match status" value="1"/>
</dbReference>
<dbReference type="Proteomes" id="UP000199041">
    <property type="component" value="Unassembled WGS sequence"/>
</dbReference>
<dbReference type="UniPathway" id="UPA00665"/>
<feature type="transmembrane region" description="Helical" evidence="9">
    <location>
        <begin position="182"/>
        <end position="200"/>
    </location>
</feature>
<dbReference type="PRINTS" id="PR00781">
    <property type="entry name" value="LIPOSIGPTASE"/>
</dbReference>
<evidence type="ECO:0000256" key="9">
    <source>
        <dbReference type="HAMAP-Rule" id="MF_00161"/>
    </source>
</evidence>
<dbReference type="GO" id="GO:0005886">
    <property type="term" value="C:plasma membrane"/>
    <property type="evidence" value="ECO:0007669"/>
    <property type="project" value="UniProtKB-SubCell"/>
</dbReference>
<keyword evidence="5 9" id="KW-0064">Aspartyl protease</keyword>
<keyword evidence="8 9" id="KW-0472">Membrane</keyword>
<dbReference type="RefSeq" id="WP_091396520.1">
    <property type="nucleotide sequence ID" value="NZ_FNQY01000008.1"/>
</dbReference>
<evidence type="ECO:0000256" key="7">
    <source>
        <dbReference type="ARBA" id="ARBA00022989"/>
    </source>
</evidence>
<dbReference type="PANTHER" id="PTHR33695:SF1">
    <property type="entry name" value="LIPOPROTEIN SIGNAL PEPTIDASE"/>
    <property type="match status" value="1"/>
</dbReference>
<gene>
    <name evidence="9" type="primary">lspA</name>
    <name evidence="12" type="ORF">SAMN05192529_10840</name>
</gene>
<dbReference type="GO" id="GO:0004190">
    <property type="term" value="F:aspartic-type endopeptidase activity"/>
    <property type="evidence" value="ECO:0007669"/>
    <property type="project" value="UniProtKB-UniRule"/>
</dbReference>
<dbReference type="EC" id="3.4.23.36" evidence="9"/>
<dbReference type="NCBIfam" id="NF011369">
    <property type="entry name" value="PRK14788.1"/>
    <property type="match status" value="1"/>
</dbReference>
<evidence type="ECO:0000256" key="10">
    <source>
        <dbReference type="RuleBase" id="RU004181"/>
    </source>
</evidence>
<comment type="pathway">
    <text evidence="9">Protein modification; lipoprotein biosynthesis (signal peptide cleavage).</text>
</comment>
<keyword evidence="7 9" id="KW-1133">Transmembrane helix</keyword>